<proteinExistence type="predicted"/>
<dbReference type="GO" id="GO:0006935">
    <property type="term" value="P:chemotaxis"/>
    <property type="evidence" value="ECO:0007669"/>
    <property type="project" value="InterPro"/>
</dbReference>
<dbReference type="CDD" id="cd17546">
    <property type="entry name" value="REC_hyHK_CKI1_RcsC-like"/>
    <property type="match status" value="1"/>
</dbReference>
<keyword evidence="6" id="KW-0418">Kinase</keyword>
<dbReference type="PANTHER" id="PTHR43395">
    <property type="entry name" value="SENSOR HISTIDINE KINASE CHEA"/>
    <property type="match status" value="1"/>
</dbReference>
<dbReference type="GO" id="GO:0000155">
    <property type="term" value="F:phosphorelay sensor kinase activity"/>
    <property type="evidence" value="ECO:0007669"/>
    <property type="project" value="InterPro"/>
</dbReference>
<dbReference type="EMBL" id="VPFL01000010">
    <property type="protein sequence ID" value="TXF11785.1"/>
    <property type="molecule type" value="Genomic_DNA"/>
</dbReference>
<dbReference type="InterPro" id="IPR004358">
    <property type="entry name" value="Sig_transdc_His_kin-like_C"/>
</dbReference>
<gene>
    <name evidence="17" type="ORF">FR698_08360</name>
</gene>
<keyword evidence="11" id="KW-0175">Coiled coil</keyword>
<feature type="compositionally biased region" description="Pro residues" evidence="12">
    <location>
        <begin position="577"/>
        <end position="587"/>
    </location>
</feature>
<feature type="domain" description="HPt" evidence="16">
    <location>
        <begin position="1023"/>
        <end position="1126"/>
    </location>
</feature>
<feature type="domain" description="CheW-like" evidence="15">
    <location>
        <begin position="1502"/>
        <end position="1637"/>
    </location>
</feature>
<dbReference type="Gene3D" id="2.30.30.40">
    <property type="entry name" value="SH3 Domains"/>
    <property type="match status" value="1"/>
</dbReference>
<feature type="compositionally biased region" description="Low complexity" evidence="12">
    <location>
        <begin position="1003"/>
        <end position="1015"/>
    </location>
</feature>
<dbReference type="PROSITE" id="PS50894">
    <property type="entry name" value="HPT"/>
    <property type="match status" value="3"/>
</dbReference>
<feature type="compositionally biased region" description="Low complexity" evidence="12">
    <location>
        <begin position="591"/>
        <end position="612"/>
    </location>
</feature>
<dbReference type="InterPro" id="IPR001789">
    <property type="entry name" value="Sig_transdc_resp-reg_receiver"/>
</dbReference>
<dbReference type="InterPro" id="IPR036890">
    <property type="entry name" value="HATPase_C_sf"/>
</dbReference>
<dbReference type="SMART" id="SM00260">
    <property type="entry name" value="CheW"/>
    <property type="match status" value="1"/>
</dbReference>
<keyword evidence="5" id="KW-0808">Transferase</keyword>
<dbReference type="Pfam" id="PF00072">
    <property type="entry name" value="Response_reg"/>
    <property type="match status" value="1"/>
</dbReference>
<dbReference type="EC" id="2.7.13.3" evidence="2"/>
<dbReference type="InterPro" id="IPR051315">
    <property type="entry name" value="Bact_Chemotaxis_CheA"/>
</dbReference>
<evidence type="ECO:0000256" key="9">
    <source>
        <dbReference type="PROSITE-ProRule" id="PRU00110"/>
    </source>
</evidence>
<dbReference type="GO" id="GO:0005737">
    <property type="term" value="C:cytoplasm"/>
    <property type="evidence" value="ECO:0007669"/>
    <property type="project" value="InterPro"/>
</dbReference>
<dbReference type="Gene3D" id="3.30.565.10">
    <property type="entry name" value="Histidine kinase-like ATPase, C-terminal domain"/>
    <property type="match status" value="1"/>
</dbReference>
<dbReference type="SUPFAM" id="SSF55874">
    <property type="entry name" value="ATPase domain of HSP90 chaperone/DNA topoisomerase II/histidine kinase"/>
    <property type="match status" value="1"/>
</dbReference>
<dbReference type="Pfam" id="PF26379">
    <property type="entry name" value="FimL_2nd"/>
    <property type="match status" value="1"/>
</dbReference>
<dbReference type="Proteomes" id="UP000321201">
    <property type="component" value="Unassembled WGS sequence"/>
</dbReference>
<feature type="modified residue" description="Phosphohistidine" evidence="9">
    <location>
        <position position="1070"/>
    </location>
</feature>
<dbReference type="CDD" id="cd00088">
    <property type="entry name" value="HPT"/>
    <property type="match status" value="2"/>
</dbReference>
<feature type="domain" description="Response regulatory" evidence="14">
    <location>
        <begin position="1655"/>
        <end position="1771"/>
    </location>
</feature>
<dbReference type="PROSITE" id="PS50109">
    <property type="entry name" value="HIS_KIN"/>
    <property type="match status" value="1"/>
</dbReference>
<reference evidence="17 18" key="1">
    <citation type="submission" date="2019-08" db="EMBL/GenBank/DDBJ databases">
        <title>Pelomicrobium methylotrophicum gen. nov., sp. nov. a moderately thermophilic, facultatively anaerobic, lithoautotrophic and methylotrophic bacterium isolated from a terrestrial mud volcano.</title>
        <authorList>
            <person name="Slobodkina G.B."/>
            <person name="Merkel A.Y."/>
            <person name="Slobodkin A.I."/>
        </authorList>
    </citation>
    <scope>NUCLEOTIDE SEQUENCE [LARGE SCALE GENOMIC DNA]</scope>
    <source>
        <strain evidence="17 18">SM250</strain>
    </source>
</reference>
<evidence type="ECO:0000259" key="15">
    <source>
        <dbReference type="PROSITE" id="PS50851"/>
    </source>
</evidence>
<dbReference type="RefSeq" id="WP_147799748.1">
    <property type="nucleotide sequence ID" value="NZ_VPFL01000010.1"/>
</dbReference>
<name>A0A5C7EIE0_9PROT</name>
<dbReference type="SMART" id="SM00448">
    <property type="entry name" value="REC"/>
    <property type="match status" value="1"/>
</dbReference>
<dbReference type="InParanoid" id="A0A5C7EIE0"/>
<evidence type="ECO:0000256" key="7">
    <source>
        <dbReference type="ARBA" id="ARBA00023012"/>
    </source>
</evidence>
<evidence type="ECO:0000256" key="5">
    <source>
        <dbReference type="ARBA" id="ARBA00022679"/>
    </source>
</evidence>
<dbReference type="SMART" id="SM00387">
    <property type="entry name" value="HATPase_c"/>
    <property type="match status" value="1"/>
</dbReference>
<keyword evidence="4 10" id="KW-0597">Phosphoprotein</keyword>
<dbReference type="Pfam" id="PF02518">
    <property type="entry name" value="HATPase_c"/>
    <property type="match status" value="1"/>
</dbReference>
<dbReference type="CDD" id="cd16916">
    <property type="entry name" value="HATPase_CheA-like"/>
    <property type="match status" value="1"/>
</dbReference>
<feature type="region of interest" description="Disordered" evidence="12">
    <location>
        <begin position="560"/>
        <end position="656"/>
    </location>
</feature>
<dbReference type="SUPFAM" id="SSF50341">
    <property type="entry name" value="CheW-like"/>
    <property type="match status" value="1"/>
</dbReference>
<organism evidence="17 18">
    <name type="scientific">Pelomicrobium methylotrophicum</name>
    <dbReference type="NCBI Taxonomy" id="2602750"/>
    <lineage>
        <taxon>Bacteria</taxon>
        <taxon>Pseudomonadati</taxon>
        <taxon>Pseudomonadota</taxon>
        <taxon>Hydrogenophilia</taxon>
        <taxon>Hydrogenophilia incertae sedis</taxon>
        <taxon>Pelomicrobium</taxon>
    </lineage>
</organism>
<dbReference type="SMART" id="SM00073">
    <property type="entry name" value="HPT"/>
    <property type="match status" value="3"/>
</dbReference>
<dbReference type="Gene3D" id="3.40.50.2300">
    <property type="match status" value="1"/>
</dbReference>
<evidence type="ECO:0000256" key="11">
    <source>
        <dbReference type="SAM" id="Coils"/>
    </source>
</evidence>
<dbReference type="InterPro" id="IPR003594">
    <property type="entry name" value="HATPase_dom"/>
</dbReference>
<feature type="region of interest" description="Disordered" evidence="12">
    <location>
        <begin position="1127"/>
        <end position="1155"/>
    </location>
</feature>
<dbReference type="SUPFAM" id="SSF47226">
    <property type="entry name" value="Histidine-containing phosphotransfer domain, HPT domain"/>
    <property type="match status" value="5"/>
</dbReference>
<comment type="catalytic activity">
    <reaction evidence="1">
        <text>ATP + protein L-histidine = ADP + protein N-phospho-L-histidine.</text>
        <dbReference type="EC" id="2.7.13.3"/>
    </reaction>
</comment>
<keyword evidence="7" id="KW-0902">Two-component regulatory system</keyword>
<sequence length="1776" mass="191049">MSANLSFQTGPLAWVKPEIDAALERATRSLKSFFAAPENSGELASARTNLREIAGALSMIGMEGLSRFVTELDGVLEDLGARRVAPTAPTRALLERAVSTVIQYLTDVAEGCPDQPMSLLPTLRDLARSRGRQVDDKELFYPDLSLFPPPLSDGQAVSGQALAALVKLQRTAYQRGMLNWLWGSADGLEIMARALSEVERAQPQPLDRRFWWLAGGLVEGLLHQGLAASDEVKKLCARVDRQMAAFAAGNDAVPEALLRDILYHIARCEPVTPRVREIKNLYHLERYVAPATIAGLLELDTERVGPLLKEAHEVLAAAKQAWTSYSAGEQKSLADFRTHIARFRDLAADLGNHPLLELAELVKRVSTVLKAQSAQRQELIAMEMATALLAAEHALERFTSLTPQVEAKVEAITGRLLNALSGRPSEAADPALAAFGQRNDETELIAQVAREMNANLQHVEQILDSFFRGHGGEDQLASLDPFLRHVVGALRMLGLEPAAELLEHCTAVVAMLADRRRALSQHEITLLADGLSSLGFYVQALPHVTAEELKMVETALQRFRSQAVPSAQGPESSSPAPDRPPTAPQTPLPESSPAHAGAALPAARSSGATAGEPGPGAAGAEAQLPREPEAATSAASPMPIAPAGPSGSKGQLTDSATAADREIVDIFLEEAREILGAIAENLAACRERPEDREALAALRRSFHTLKGSGRMAGLSNLGEAAWTVENLMNQWLKLEREASVELLDYLSEARAAFEGWVAALAEHGSVSVDRAQLARGAAALLAGLEVEAPLSALLPAAAPSASVATAEPPKIAAPSEPAAASVVFPTSEAPEAKADVHDELNFVPPPWSTASASPPQEAPVVIGEAVISPSLYQVYLQEARQCVAMLKEGLERLAHDPAQPLPEVLTRAAHTLAGSSRTAGLGTIDALASALERTLSTLRIHRTAVAQPAMALLAQGIGALEQAVAQVEARAYPPLAEALIQALHALEEEARVAAGTTPGADLPRPATATPPETAPGQDRLIIQDDIDPQLLPIFLEEAHDLVPLLGEDLRHLRATPADQQTAQSLRRVLHTLKGSARMAGAMRLAELVHTMESEVEAAAEGAGFAASTLERLEALLDRLVATLEGLQRGGTPAPVREPETPATESPPSTLENTPPALESLAPAAEAIPSLQAQELAAAQIRVSADTVDRLVNQAGEISIARARIEAQARHFKQTLLELTDSVARLRAQLREIEIQAEARLQARLAQVQEDEAKFDPLEFDRYTRFQELTRLMAESVHDVTTVQQHLLNGLDEVNAALSTQARLNRQLQDELMHLRTVPFLRVAERLHRVARQTARELGKRVQLDISGGQMEVDRGVLEKIAAPLEHLVRNAVAHGIELAQQRARSGKPETGRIQLTLRQETNDLVISISDDGAGLNYAAIRDKAVKLGLVSADQALADAELAQLIFRPGFSTAETITEIAGRGVGMDVVSNEVQALGGRIDVASEPGRGTTFTLRVPLTLAVTRVLLVSAAGRTWGILTSMVEQVQELSAAAVEKLFAEGALSWMEHRYPIHYLPRLLGDHDTRLETRARNYVLLLRSGESRVAVLVDALSTSQDVVLKKIGPQLSRVPGIAGATVLPSGEIVLILNPVRLTQHPVVVTTTGAGVAVERAVEPPVVMVVDDSLTVRNVTSRFLQRHGFRVVTAKDGLDALQRLQDTVPHVMLVDIEMPRMDGFDLTKHVRSDPRTANVPIVMITSRLADKHRQHAMQLGVNVYLGKPYQEDELLAHINRFVQVSGA</sequence>
<evidence type="ECO:0000313" key="18">
    <source>
        <dbReference type="Proteomes" id="UP000321201"/>
    </source>
</evidence>
<dbReference type="PROSITE" id="PS50110">
    <property type="entry name" value="RESPONSE_REGULATORY"/>
    <property type="match status" value="1"/>
</dbReference>
<feature type="compositionally biased region" description="Polar residues" evidence="12">
    <location>
        <begin position="560"/>
        <end position="575"/>
    </location>
</feature>
<dbReference type="PROSITE" id="PS50851">
    <property type="entry name" value="CHEW"/>
    <property type="match status" value="1"/>
</dbReference>
<evidence type="ECO:0000256" key="10">
    <source>
        <dbReference type="PROSITE-ProRule" id="PRU00169"/>
    </source>
</evidence>
<feature type="domain" description="HPt" evidence="16">
    <location>
        <begin position="656"/>
        <end position="760"/>
    </location>
</feature>
<accession>A0A5C7EIE0</accession>
<feature type="modified residue" description="Phosphohistidine" evidence="9">
    <location>
        <position position="703"/>
    </location>
</feature>
<dbReference type="InterPro" id="IPR005467">
    <property type="entry name" value="His_kinase_dom"/>
</dbReference>
<dbReference type="PRINTS" id="PR00344">
    <property type="entry name" value="BCTRLSENSOR"/>
</dbReference>
<dbReference type="InterPro" id="IPR011006">
    <property type="entry name" value="CheY-like_superfamily"/>
</dbReference>
<evidence type="ECO:0000313" key="17">
    <source>
        <dbReference type="EMBL" id="TXF11785.1"/>
    </source>
</evidence>
<keyword evidence="18" id="KW-1185">Reference proteome</keyword>
<dbReference type="SUPFAM" id="SSF52172">
    <property type="entry name" value="CheY-like"/>
    <property type="match status" value="1"/>
</dbReference>
<dbReference type="PANTHER" id="PTHR43395:SF8">
    <property type="entry name" value="HISTIDINE KINASE"/>
    <property type="match status" value="1"/>
</dbReference>
<evidence type="ECO:0000256" key="12">
    <source>
        <dbReference type="SAM" id="MobiDB-lite"/>
    </source>
</evidence>
<evidence type="ECO:0000256" key="1">
    <source>
        <dbReference type="ARBA" id="ARBA00000085"/>
    </source>
</evidence>
<evidence type="ECO:0000256" key="4">
    <source>
        <dbReference type="ARBA" id="ARBA00022553"/>
    </source>
</evidence>
<feature type="modified residue" description="Phosphohistidine" evidence="9">
    <location>
        <position position="910"/>
    </location>
</feature>
<dbReference type="InterPro" id="IPR058661">
    <property type="entry name" value="FimL_2nd"/>
</dbReference>
<evidence type="ECO:0000256" key="3">
    <source>
        <dbReference type="ARBA" id="ARBA00021495"/>
    </source>
</evidence>
<evidence type="ECO:0000259" key="13">
    <source>
        <dbReference type="PROSITE" id="PS50109"/>
    </source>
</evidence>
<feature type="region of interest" description="Disordered" evidence="12">
    <location>
        <begin position="994"/>
        <end position="1018"/>
    </location>
</feature>
<protein>
    <recommendedName>
        <fullName evidence="3">Chemotaxis protein CheA</fullName>
        <ecNumber evidence="2">2.7.13.3</ecNumber>
    </recommendedName>
</protein>
<feature type="coiled-coil region" evidence="11">
    <location>
        <begin position="1215"/>
        <end position="1242"/>
    </location>
</feature>
<feature type="domain" description="HPt" evidence="16">
    <location>
        <begin position="864"/>
        <end position="970"/>
    </location>
</feature>
<dbReference type="OrthoDB" id="5289430at2"/>
<dbReference type="Gene3D" id="1.20.120.160">
    <property type="entry name" value="HPT domain"/>
    <property type="match status" value="4"/>
</dbReference>
<evidence type="ECO:0000256" key="6">
    <source>
        <dbReference type="ARBA" id="ARBA00022777"/>
    </source>
</evidence>
<evidence type="ECO:0000256" key="2">
    <source>
        <dbReference type="ARBA" id="ARBA00012438"/>
    </source>
</evidence>
<dbReference type="InterPro" id="IPR002545">
    <property type="entry name" value="CheW-lke_dom"/>
</dbReference>
<dbReference type="InterPro" id="IPR004105">
    <property type="entry name" value="CheA-like_dim"/>
</dbReference>
<dbReference type="FunFam" id="3.30.565.10:FF:000016">
    <property type="entry name" value="Chemotaxis protein CheA, putative"/>
    <property type="match status" value="1"/>
</dbReference>
<dbReference type="InterPro" id="IPR036641">
    <property type="entry name" value="HPT_dom_sf"/>
</dbReference>
<dbReference type="Pfam" id="PF01627">
    <property type="entry name" value="Hpt"/>
    <property type="match status" value="3"/>
</dbReference>
<dbReference type="InterPro" id="IPR036061">
    <property type="entry name" value="CheW-like_dom_sf"/>
</dbReference>
<dbReference type="SMART" id="SM01231">
    <property type="entry name" value="H-kinase_dim"/>
    <property type="match status" value="1"/>
</dbReference>
<evidence type="ECO:0000259" key="14">
    <source>
        <dbReference type="PROSITE" id="PS50110"/>
    </source>
</evidence>
<dbReference type="Pfam" id="PF01584">
    <property type="entry name" value="CheW"/>
    <property type="match status" value="1"/>
</dbReference>
<feature type="modified residue" description="4-aspartylphosphate" evidence="10">
    <location>
        <position position="1704"/>
    </location>
</feature>
<comment type="caution">
    <text evidence="17">The sequence shown here is derived from an EMBL/GenBank/DDBJ whole genome shotgun (WGS) entry which is preliminary data.</text>
</comment>
<dbReference type="InterPro" id="IPR008207">
    <property type="entry name" value="Sig_transdc_His_kin_Hpt_dom"/>
</dbReference>
<evidence type="ECO:0000256" key="8">
    <source>
        <dbReference type="ARBA" id="ARBA00035100"/>
    </source>
</evidence>
<feature type="compositionally biased region" description="Low complexity" evidence="12">
    <location>
        <begin position="1140"/>
        <end position="1155"/>
    </location>
</feature>
<feature type="domain" description="Histidine kinase" evidence="13">
    <location>
        <begin position="1302"/>
        <end position="1500"/>
    </location>
</feature>
<comment type="function">
    <text evidence="8">Involved in the transmission of sensory signals from the chemoreceptors to the flagellar motors. CheA is autophosphorylated; it can transfer its phosphate group to either CheB or CheY.</text>
</comment>
<evidence type="ECO:0000259" key="16">
    <source>
        <dbReference type="PROSITE" id="PS50894"/>
    </source>
</evidence>